<dbReference type="InterPro" id="IPR011764">
    <property type="entry name" value="Biotin_carboxylation_dom"/>
</dbReference>
<evidence type="ECO:0000256" key="6">
    <source>
        <dbReference type="ARBA" id="ARBA00023267"/>
    </source>
</evidence>
<evidence type="ECO:0000313" key="11">
    <source>
        <dbReference type="EMBL" id="SIN60324.1"/>
    </source>
</evidence>
<accession>A0A1N6CPN2</accession>
<evidence type="ECO:0000256" key="3">
    <source>
        <dbReference type="ARBA" id="ARBA00022741"/>
    </source>
</evidence>
<feature type="domain" description="Lipoyl-binding" evidence="8">
    <location>
        <begin position="586"/>
        <end position="661"/>
    </location>
</feature>
<dbReference type="AlphaFoldDB" id="A0A1N6CPN2"/>
<dbReference type="InterPro" id="IPR005482">
    <property type="entry name" value="Biotin_COase_C"/>
</dbReference>
<evidence type="ECO:0000256" key="5">
    <source>
        <dbReference type="ARBA" id="ARBA00022946"/>
    </source>
</evidence>
<keyword evidence="6" id="KW-0092">Biotin</keyword>
<dbReference type="SUPFAM" id="SSF56059">
    <property type="entry name" value="Glutathione synthetase ATP-binding domain-like"/>
    <property type="match status" value="1"/>
</dbReference>
<feature type="domain" description="ATP-grasp" evidence="9">
    <location>
        <begin position="123"/>
        <end position="320"/>
    </location>
</feature>
<dbReference type="Pfam" id="PF00289">
    <property type="entry name" value="Biotin_carb_N"/>
    <property type="match status" value="1"/>
</dbReference>
<dbReference type="SMART" id="SM00878">
    <property type="entry name" value="Biotin_carb_C"/>
    <property type="match status" value="1"/>
</dbReference>
<keyword evidence="12" id="KW-1185">Reference proteome</keyword>
<dbReference type="InterPro" id="IPR001882">
    <property type="entry name" value="Biotin_BS"/>
</dbReference>
<dbReference type="PROSITE" id="PS00867">
    <property type="entry name" value="CPSASE_2"/>
    <property type="match status" value="1"/>
</dbReference>
<dbReference type="Proteomes" id="UP000185192">
    <property type="component" value="Unassembled WGS sequence"/>
</dbReference>
<dbReference type="InterPro" id="IPR005481">
    <property type="entry name" value="BC-like_N"/>
</dbReference>
<dbReference type="SUPFAM" id="SSF51230">
    <property type="entry name" value="Single hybrid motif"/>
    <property type="match status" value="1"/>
</dbReference>
<dbReference type="FunFam" id="2.40.50.100:FF:000003">
    <property type="entry name" value="Acetyl-CoA carboxylase biotin carboxyl carrier protein"/>
    <property type="match status" value="1"/>
</dbReference>
<evidence type="ECO:0000259" key="8">
    <source>
        <dbReference type="PROSITE" id="PS50968"/>
    </source>
</evidence>
<dbReference type="FunFam" id="3.40.50.20:FF:000010">
    <property type="entry name" value="Propionyl-CoA carboxylase subunit alpha"/>
    <property type="match status" value="1"/>
</dbReference>
<dbReference type="PROSITE" id="PS50968">
    <property type="entry name" value="BIOTINYL_LIPOYL"/>
    <property type="match status" value="1"/>
</dbReference>
<dbReference type="InterPro" id="IPR000089">
    <property type="entry name" value="Biotin_lipoyl"/>
</dbReference>
<dbReference type="PANTHER" id="PTHR18866">
    <property type="entry name" value="CARBOXYLASE:PYRUVATE/ACETYL-COA/PROPIONYL-COA CARBOXYLASE"/>
    <property type="match status" value="1"/>
</dbReference>
<dbReference type="NCBIfam" id="NF006367">
    <property type="entry name" value="PRK08591.1"/>
    <property type="match status" value="1"/>
</dbReference>
<evidence type="ECO:0000256" key="1">
    <source>
        <dbReference type="ARBA" id="ARBA00001953"/>
    </source>
</evidence>
<keyword evidence="4 7" id="KW-0067">ATP-binding</keyword>
<dbReference type="InterPro" id="IPR011054">
    <property type="entry name" value="Rudment_hybrid_motif"/>
</dbReference>
<dbReference type="SUPFAM" id="SSF52440">
    <property type="entry name" value="PreATP-grasp domain"/>
    <property type="match status" value="1"/>
</dbReference>
<evidence type="ECO:0000256" key="7">
    <source>
        <dbReference type="PROSITE-ProRule" id="PRU00409"/>
    </source>
</evidence>
<reference evidence="12" key="1">
    <citation type="submission" date="2016-11" db="EMBL/GenBank/DDBJ databases">
        <authorList>
            <person name="Varghese N."/>
            <person name="Submissions S."/>
        </authorList>
    </citation>
    <scope>NUCLEOTIDE SEQUENCE [LARGE SCALE GENOMIC DNA]</scope>
    <source>
        <strain evidence="12">DSM 22363</strain>
    </source>
</reference>
<dbReference type="Gene3D" id="2.40.50.100">
    <property type="match status" value="1"/>
</dbReference>
<dbReference type="FunFam" id="3.30.1490.20:FF:000003">
    <property type="entry name" value="acetyl-CoA carboxylase isoform X1"/>
    <property type="match status" value="1"/>
</dbReference>
<dbReference type="PROSITE" id="PS50979">
    <property type="entry name" value="BC"/>
    <property type="match status" value="1"/>
</dbReference>
<dbReference type="GO" id="GO:0005524">
    <property type="term" value="F:ATP binding"/>
    <property type="evidence" value="ECO:0007669"/>
    <property type="project" value="UniProtKB-UniRule"/>
</dbReference>
<dbReference type="Pfam" id="PF02786">
    <property type="entry name" value="CPSase_L_D2"/>
    <property type="match status" value="1"/>
</dbReference>
<dbReference type="SUPFAM" id="SSF51246">
    <property type="entry name" value="Rudiment single hybrid motif"/>
    <property type="match status" value="1"/>
</dbReference>
<dbReference type="CDD" id="cd06850">
    <property type="entry name" value="biotinyl_domain"/>
    <property type="match status" value="1"/>
</dbReference>
<keyword evidence="3 7" id="KW-0547">Nucleotide-binding</keyword>
<dbReference type="Gene3D" id="3.30.470.20">
    <property type="entry name" value="ATP-grasp fold, B domain"/>
    <property type="match status" value="1"/>
</dbReference>
<dbReference type="PANTHER" id="PTHR18866:SF33">
    <property type="entry name" value="METHYLCROTONOYL-COA CARBOXYLASE SUBUNIT ALPHA, MITOCHONDRIAL-RELATED"/>
    <property type="match status" value="1"/>
</dbReference>
<name>A0A1N6CPN2_9SPHN</name>
<dbReference type="GO" id="GO:0016874">
    <property type="term" value="F:ligase activity"/>
    <property type="evidence" value="ECO:0007669"/>
    <property type="project" value="UniProtKB-KW"/>
</dbReference>
<evidence type="ECO:0000256" key="4">
    <source>
        <dbReference type="ARBA" id="ARBA00022840"/>
    </source>
</evidence>
<dbReference type="STRING" id="1123272.SAMN02745824_0640"/>
<dbReference type="InterPro" id="IPR011761">
    <property type="entry name" value="ATP-grasp"/>
</dbReference>
<keyword evidence="2" id="KW-0436">Ligase</keyword>
<comment type="cofactor">
    <cofactor evidence="1">
        <name>biotin</name>
        <dbReference type="ChEBI" id="CHEBI:57586"/>
    </cofactor>
</comment>
<organism evidence="11 12">
    <name type="scientific">Parasphingorhabdus marina DSM 22363</name>
    <dbReference type="NCBI Taxonomy" id="1123272"/>
    <lineage>
        <taxon>Bacteria</taxon>
        <taxon>Pseudomonadati</taxon>
        <taxon>Pseudomonadota</taxon>
        <taxon>Alphaproteobacteria</taxon>
        <taxon>Sphingomonadales</taxon>
        <taxon>Sphingomonadaceae</taxon>
        <taxon>Parasphingorhabdus</taxon>
    </lineage>
</organism>
<dbReference type="GO" id="GO:0046872">
    <property type="term" value="F:metal ion binding"/>
    <property type="evidence" value="ECO:0007669"/>
    <property type="project" value="InterPro"/>
</dbReference>
<dbReference type="OrthoDB" id="9763189at2"/>
<dbReference type="RefSeq" id="WP_074203687.1">
    <property type="nucleotide sequence ID" value="NZ_FSQW01000001.1"/>
</dbReference>
<feature type="domain" description="Biotin carboxylation" evidence="10">
    <location>
        <begin position="4"/>
        <end position="447"/>
    </location>
</feature>
<dbReference type="Pfam" id="PF02785">
    <property type="entry name" value="Biotin_carb_C"/>
    <property type="match status" value="1"/>
</dbReference>
<evidence type="ECO:0000313" key="12">
    <source>
        <dbReference type="Proteomes" id="UP000185192"/>
    </source>
</evidence>
<dbReference type="PROSITE" id="PS00866">
    <property type="entry name" value="CPSASE_1"/>
    <property type="match status" value="1"/>
</dbReference>
<dbReference type="InterPro" id="IPR011053">
    <property type="entry name" value="Single_hybrid_motif"/>
</dbReference>
<dbReference type="Pfam" id="PF00364">
    <property type="entry name" value="Biotin_lipoyl"/>
    <property type="match status" value="1"/>
</dbReference>
<evidence type="ECO:0000259" key="10">
    <source>
        <dbReference type="PROSITE" id="PS50979"/>
    </source>
</evidence>
<dbReference type="EMBL" id="FSQW01000001">
    <property type="protein sequence ID" value="SIN60324.1"/>
    <property type="molecule type" value="Genomic_DNA"/>
</dbReference>
<protein>
    <submittedName>
        <fullName evidence="11">Geranyl-CoA carboxylase alpha subunit</fullName>
    </submittedName>
</protein>
<sequence>MTKQISTLLVANRGEIACRVMRTARAMGIRTVAVYSDADAEAPHVQMADDAVRIGPAPVNESYLQIETIIAAAKETGADAIHPGYGFLSENAAFSQACAAADIIFVGPPEQAIDVMGDKARSKRAMIAAGVPCVPGYQDDDQSDATLIAEAKTIGVPLMVKAAAGGGGRGMRLVHDQADVANAIKLARSEAENAFGNGELILEKAIIKPRHVELQVFADSHGNTIHLGERDCSVQRRHQKVIEEAPCPVMTPELRVEMGAAAVEAARAVDYRGAGTVEFLLDPSGEFYFLEMNTRLQVEHPVTEEITGLDLVALQLKVAQGDSLGLAQEDVTLTGHAMEVRLYAEDPADDFLPSTGHVDLWHPSDIARVDDGIATGGEVSPFYDSMVAKIITHGATREDARRKMVRALAETALFGPKTNRDFLIDALGKPDFCSGQATTAFIAENYGEGGVDLGAHDFGTFAVAAALQHKLRQQAAHDLALNVNPEMLDWSTTGSLHSVMQYEGLAAACGGDGLIHLHVEAPERYRVEAGENRAQVELLELGDTTARLRVDGHGTTAIYHSHHRDLHVALPTRSVSVTDQTGLSAMEDAGGGGTVVAPMHGLLLEILVESGATVSKGDKLAVLEAMKMQHEILAEIDGVVETIAASAGNQIAADDLILEITPNAEEEEA</sequence>
<dbReference type="FunFam" id="3.30.470.20:FF:000028">
    <property type="entry name" value="Methylcrotonoyl-CoA carboxylase subunit alpha, mitochondrial"/>
    <property type="match status" value="1"/>
</dbReference>
<evidence type="ECO:0000256" key="2">
    <source>
        <dbReference type="ARBA" id="ARBA00022598"/>
    </source>
</evidence>
<dbReference type="PROSITE" id="PS00188">
    <property type="entry name" value="BIOTIN"/>
    <property type="match status" value="1"/>
</dbReference>
<dbReference type="InterPro" id="IPR050856">
    <property type="entry name" value="Biotin_carboxylase_complex"/>
</dbReference>
<gene>
    <name evidence="11" type="ORF">SAMN02745824_0640</name>
</gene>
<keyword evidence="5" id="KW-0809">Transit peptide</keyword>
<dbReference type="InterPro" id="IPR005479">
    <property type="entry name" value="CPAse_ATP-bd"/>
</dbReference>
<dbReference type="PROSITE" id="PS50975">
    <property type="entry name" value="ATP_GRASP"/>
    <property type="match status" value="1"/>
</dbReference>
<dbReference type="InterPro" id="IPR016185">
    <property type="entry name" value="PreATP-grasp_dom_sf"/>
</dbReference>
<evidence type="ECO:0000259" key="9">
    <source>
        <dbReference type="PROSITE" id="PS50975"/>
    </source>
</evidence>
<proteinExistence type="predicted"/>